<evidence type="ECO:0000256" key="1">
    <source>
        <dbReference type="ARBA" id="ARBA00004123"/>
    </source>
</evidence>
<evidence type="ECO:0000256" key="8">
    <source>
        <dbReference type="ARBA" id="ARBA00022838"/>
    </source>
</evidence>
<evidence type="ECO:0000256" key="2">
    <source>
        <dbReference type="ARBA" id="ARBA00004186"/>
    </source>
</evidence>
<evidence type="ECO:0000313" key="16">
    <source>
        <dbReference type="Proteomes" id="UP000011976"/>
    </source>
</evidence>
<dbReference type="PANTHER" id="PTHR28262:SF1">
    <property type="entry name" value="DASH COMPLEX SUBUNIT SPC19"/>
    <property type="match status" value="1"/>
</dbReference>
<dbReference type="GO" id="GO:0005876">
    <property type="term" value="C:spindle microtubule"/>
    <property type="evidence" value="ECO:0007669"/>
    <property type="project" value="InterPro"/>
</dbReference>
<keyword evidence="10" id="KW-0539">Nucleus</keyword>
<organism evidence="15 16">
    <name type="scientific">Pseudozyma antarctica (strain T-34)</name>
    <name type="common">Yeast</name>
    <name type="synonym">Candida antarctica</name>
    <dbReference type="NCBI Taxonomy" id="1151754"/>
    <lineage>
        <taxon>Eukaryota</taxon>
        <taxon>Fungi</taxon>
        <taxon>Dikarya</taxon>
        <taxon>Basidiomycota</taxon>
        <taxon>Ustilaginomycotina</taxon>
        <taxon>Ustilaginomycetes</taxon>
        <taxon>Ustilaginales</taxon>
        <taxon>Ustilaginaceae</taxon>
        <taxon>Moesziomyces</taxon>
    </lineage>
</organism>
<evidence type="ECO:0000256" key="7">
    <source>
        <dbReference type="ARBA" id="ARBA00022490"/>
    </source>
</evidence>
<dbReference type="InterPro" id="IPR013251">
    <property type="entry name" value="DASH_Spc19"/>
</dbReference>
<comment type="subcellular location">
    <subcellularLocation>
        <location evidence="3">Chromosome</location>
        <location evidence="3">Centromere</location>
        <location evidence="3">Kinetochore</location>
    </subcellularLocation>
    <subcellularLocation>
        <location evidence="2">Cytoplasm</location>
        <location evidence="2">Cytoskeleton</location>
        <location evidence="2">Spindle</location>
    </subcellularLocation>
    <subcellularLocation>
        <location evidence="1">Nucleus</location>
    </subcellularLocation>
</comment>
<evidence type="ECO:0000256" key="3">
    <source>
        <dbReference type="ARBA" id="ARBA00004629"/>
    </source>
</evidence>
<name>M9MGA8_PSEA3</name>
<dbReference type="PANTHER" id="PTHR28262">
    <property type="entry name" value="DASH COMPLEX SUBUNIT SPC19"/>
    <property type="match status" value="1"/>
</dbReference>
<keyword evidence="7" id="KW-0963">Cytoplasm</keyword>
<evidence type="ECO:0000256" key="5">
    <source>
        <dbReference type="ARBA" id="ARBA00016329"/>
    </source>
</evidence>
<dbReference type="AlphaFoldDB" id="M9MGA8"/>
<evidence type="ECO:0000256" key="6">
    <source>
        <dbReference type="ARBA" id="ARBA00022454"/>
    </source>
</evidence>
<evidence type="ECO:0000256" key="11">
    <source>
        <dbReference type="ARBA" id="ARBA00023328"/>
    </source>
</evidence>
<dbReference type="OrthoDB" id="3361333at2759"/>
<proteinExistence type="inferred from homology"/>
<dbReference type="EMBL" id="DF196780">
    <property type="protein sequence ID" value="GAC75037.1"/>
    <property type="molecule type" value="Genomic_DNA"/>
</dbReference>
<keyword evidence="9" id="KW-0206">Cytoskeleton</keyword>
<dbReference type="Proteomes" id="UP000011976">
    <property type="component" value="Unassembled WGS sequence"/>
</dbReference>
<evidence type="ECO:0000256" key="4">
    <source>
        <dbReference type="ARBA" id="ARBA00008952"/>
    </source>
</evidence>
<gene>
    <name evidence="15" type="ORF">PANT_14d00008</name>
</gene>
<keyword evidence="8" id="KW-0995">Kinetochore</keyword>
<keyword evidence="13" id="KW-0175">Coiled coil</keyword>
<dbReference type="GO" id="GO:0042729">
    <property type="term" value="C:DASH complex"/>
    <property type="evidence" value="ECO:0007669"/>
    <property type="project" value="InterPro"/>
</dbReference>
<comment type="similarity">
    <text evidence="4">Belongs to the DASH complex SPC19 family.</text>
</comment>
<dbReference type="Pfam" id="PF08287">
    <property type="entry name" value="DASH_Spc19"/>
    <property type="match status" value="1"/>
</dbReference>
<protein>
    <recommendedName>
        <fullName evidence="5">DASH complex subunit SPC19</fullName>
    </recommendedName>
    <alternativeName>
        <fullName evidence="12">Outer kinetochore protein SPC19</fullName>
    </alternativeName>
</protein>
<evidence type="ECO:0000256" key="12">
    <source>
        <dbReference type="ARBA" id="ARBA00032583"/>
    </source>
</evidence>
<dbReference type="GO" id="GO:0008608">
    <property type="term" value="P:attachment of spindle microtubules to kinetochore"/>
    <property type="evidence" value="ECO:0007669"/>
    <property type="project" value="InterPro"/>
</dbReference>
<feature type="region of interest" description="Disordered" evidence="14">
    <location>
        <begin position="1"/>
        <end position="20"/>
    </location>
</feature>
<accession>M9MGA8</accession>
<feature type="coiled-coil region" evidence="13">
    <location>
        <begin position="116"/>
        <end position="193"/>
    </location>
</feature>
<evidence type="ECO:0000313" key="15">
    <source>
        <dbReference type="EMBL" id="GAC75037.1"/>
    </source>
</evidence>
<reference evidence="16" key="1">
    <citation type="journal article" date="2013" name="Genome Announc.">
        <title>Genome sequence of the basidiomycetous yeast Pseudozyma antarctica T-34, a producer of the glycolipid biosurfactants mannosylerythritol lipids.</title>
        <authorList>
            <person name="Morita T."/>
            <person name="Koike H."/>
            <person name="Koyama Y."/>
            <person name="Hagiwara H."/>
            <person name="Ito E."/>
            <person name="Fukuoka T."/>
            <person name="Imura T."/>
            <person name="Machida M."/>
            <person name="Kitamoto D."/>
        </authorList>
    </citation>
    <scope>NUCLEOTIDE SEQUENCE [LARGE SCALE GENOMIC DNA]</scope>
    <source>
        <strain evidence="16">T-34</strain>
    </source>
</reference>
<keyword evidence="6" id="KW-0158">Chromosome</keyword>
<sequence length="198" mass="22075">MLMPRASSYSQPGMAPGQPQQYEAPYAQMMPQPSHHLISSLQSCVSSTASCVQTMNEAIYNLNYAIQDHPRLVTVLKSQRHFDLVSGRDIEQAREHIASEVRPHIDELCRRAAAEISREDRRAVALRNRHEALQQRLQNLRSIDKHQSKLQEAPPAPTDPAVQAQLDNLNATLAALKHKKLALLAKADALEAEANPHS</sequence>
<evidence type="ECO:0000256" key="10">
    <source>
        <dbReference type="ARBA" id="ARBA00023242"/>
    </source>
</evidence>
<evidence type="ECO:0000256" key="13">
    <source>
        <dbReference type="SAM" id="Coils"/>
    </source>
</evidence>
<evidence type="ECO:0000256" key="9">
    <source>
        <dbReference type="ARBA" id="ARBA00023212"/>
    </source>
</evidence>
<keyword evidence="11" id="KW-0137">Centromere</keyword>
<dbReference type="STRING" id="1151754.M9MGA8"/>
<evidence type="ECO:0000256" key="14">
    <source>
        <dbReference type="SAM" id="MobiDB-lite"/>
    </source>
</evidence>